<evidence type="ECO:0000313" key="8">
    <source>
        <dbReference type="EMBL" id="EDS34784.1"/>
    </source>
</evidence>
<proteinExistence type="predicted"/>
<dbReference type="InterPro" id="IPR053003">
    <property type="entry name" value="TRIM_RBCC_E3_ubiq-ligases"/>
</dbReference>
<dbReference type="Proteomes" id="UP000002320">
    <property type="component" value="Unassembled WGS sequence"/>
</dbReference>
<sequence length="579" mass="66302">MASELSQQQQQEQLLKELSESLECQICLKTTDDPHLCPKCSKFYCFVCIRDWLQKSGKDACPNCLGSVCLAEFVKFRWGNGIESLRNLVAKPEVTSSTSKSLEGALQRTQEAFDGVTERIQQTLAKRKEALKASKDGLIKSINILVQQEFREVHKQYNDKLAEVDAWNDILTKELNKSEVNLYALKDSVSKEPSTETERQQLESQCQVLTKKLQLLAPNVAEHRFYCKLMPAPSSWRFTVRNFSQARTENKIQYSDLVRDDLGNTWRLEIHPNGFGDAKNTSVSVFLQLYEGIEGRYHYVIELPNRLHPYHTYEDEDIFELRKGWGQNHFVDQKLLFDQYLENDSFELRFSVRSPHLIDKYDCLRKYADKLERNNSALREYVKGECSVDCVNEACCIRNVAEVSNAFGCLYSDSIRDDLGGSWRLQVYPGGNGEMKGLFVGVFLEMVDGIPNSYEFTVTLVGEGFKSVKKTLEHNFQPWMPFGWKNFISRGEFLEGGYVKKDALMVKLAVRPPTVGHKFNYLRQYHDKAIRDIVQAQSKPASSSSLLNSKPFEAPLSFFKKILPRTPSQDQPGCSTPPK</sequence>
<keyword evidence="3 5" id="KW-0863">Zinc-finger</keyword>
<evidence type="ECO:0000256" key="2">
    <source>
        <dbReference type="ARBA" id="ARBA00022490"/>
    </source>
</evidence>
<reference evidence="9" key="2">
    <citation type="submission" date="2021-02" db="UniProtKB">
        <authorList>
            <consortium name="EnsemblMetazoa"/>
        </authorList>
    </citation>
    <scope>IDENTIFICATION</scope>
    <source>
        <strain evidence="9">JHB</strain>
    </source>
</reference>
<evidence type="ECO:0000256" key="1">
    <source>
        <dbReference type="ARBA" id="ARBA00004496"/>
    </source>
</evidence>
<comment type="subcellular location">
    <subcellularLocation>
        <location evidence="1">Cytoplasm</location>
    </subcellularLocation>
</comment>
<dbReference type="InterPro" id="IPR002083">
    <property type="entry name" value="MATH/TRAF_dom"/>
</dbReference>
<dbReference type="OMA" id="GWGQNHF"/>
<keyword evidence="2" id="KW-0963">Cytoplasm</keyword>
<evidence type="ECO:0000313" key="9">
    <source>
        <dbReference type="EnsemblMetazoa" id="CPIJ010192-PA"/>
    </source>
</evidence>
<evidence type="ECO:0000256" key="5">
    <source>
        <dbReference type="PROSITE-ProRule" id="PRU00175"/>
    </source>
</evidence>
<feature type="domain" description="MATH" evidence="7">
    <location>
        <begin position="390"/>
        <end position="510"/>
    </location>
</feature>
<dbReference type="EMBL" id="DS232101">
    <property type="protein sequence ID" value="EDS34784.1"/>
    <property type="molecule type" value="Genomic_DNA"/>
</dbReference>
<dbReference type="PROSITE" id="PS50089">
    <property type="entry name" value="ZF_RING_2"/>
    <property type="match status" value="1"/>
</dbReference>
<dbReference type="CDD" id="cd16619">
    <property type="entry name" value="mRING-HC-C4C4_TRIM37_C-VIII"/>
    <property type="match status" value="1"/>
</dbReference>
<evidence type="ECO:0008006" key="11">
    <source>
        <dbReference type="Google" id="ProtNLM"/>
    </source>
</evidence>
<dbReference type="InterPro" id="IPR001841">
    <property type="entry name" value="Znf_RING"/>
</dbReference>
<dbReference type="GO" id="GO:0008270">
    <property type="term" value="F:zinc ion binding"/>
    <property type="evidence" value="ECO:0007669"/>
    <property type="project" value="UniProtKB-KW"/>
</dbReference>
<dbReference type="GO" id="GO:0005778">
    <property type="term" value="C:peroxisomal membrane"/>
    <property type="evidence" value="ECO:0007669"/>
    <property type="project" value="TreeGrafter"/>
</dbReference>
<evidence type="ECO:0000313" key="10">
    <source>
        <dbReference type="Proteomes" id="UP000002320"/>
    </source>
</evidence>
<dbReference type="GO" id="GO:0061630">
    <property type="term" value="F:ubiquitin protein ligase activity"/>
    <property type="evidence" value="ECO:0007669"/>
    <property type="project" value="TreeGrafter"/>
</dbReference>
<dbReference type="GO" id="GO:0016235">
    <property type="term" value="C:aggresome"/>
    <property type="evidence" value="ECO:0007669"/>
    <property type="project" value="TreeGrafter"/>
</dbReference>
<dbReference type="InterPro" id="IPR008974">
    <property type="entry name" value="TRAF-like"/>
</dbReference>
<dbReference type="GO" id="GO:0051865">
    <property type="term" value="P:protein autoubiquitination"/>
    <property type="evidence" value="ECO:0007669"/>
    <property type="project" value="TreeGrafter"/>
</dbReference>
<feature type="domain" description="RING-type" evidence="6">
    <location>
        <begin position="24"/>
        <end position="64"/>
    </location>
</feature>
<keyword evidence="3 5" id="KW-0479">Metal-binding</keyword>
<feature type="domain" description="MATH" evidence="7">
    <location>
        <begin position="233"/>
        <end position="352"/>
    </location>
</feature>
<accession>B0WU64</accession>
<dbReference type="SUPFAM" id="SSF49599">
    <property type="entry name" value="TRAF domain-like"/>
    <property type="match status" value="2"/>
</dbReference>
<evidence type="ECO:0000256" key="3">
    <source>
        <dbReference type="ARBA" id="ARBA00022771"/>
    </source>
</evidence>
<dbReference type="VEuPathDB" id="VectorBase:CPIJ010192"/>
<organism>
    <name type="scientific">Culex quinquefasciatus</name>
    <name type="common">Southern house mosquito</name>
    <name type="synonym">Culex pungens</name>
    <dbReference type="NCBI Taxonomy" id="7176"/>
    <lineage>
        <taxon>Eukaryota</taxon>
        <taxon>Metazoa</taxon>
        <taxon>Ecdysozoa</taxon>
        <taxon>Arthropoda</taxon>
        <taxon>Hexapoda</taxon>
        <taxon>Insecta</taxon>
        <taxon>Pterygota</taxon>
        <taxon>Neoptera</taxon>
        <taxon>Endopterygota</taxon>
        <taxon>Diptera</taxon>
        <taxon>Nematocera</taxon>
        <taxon>Culicoidea</taxon>
        <taxon>Culicidae</taxon>
        <taxon>Culicinae</taxon>
        <taxon>Culicini</taxon>
        <taxon>Culex</taxon>
        <taxon>Culex</taxon>
    </lineage>
</organism>
<name>B0WU64_CULQU</name>
<dbReference type="HOGENOM" id="CLU_471132_0_0_1"/>
<dbReference type="VEuPathDB" id="VectorBase:CQUJHB008373"/>
<keyword evidence="4" id="KW-0862">Zinc</keyword>
<dbReference type="GO" id="GO:0006513">
    <property type="term" value="P:protein monoubiquitination"/>
    <property type="evidence" value="ECO:0007669"/>
    <property type="project" value="TreeGrafter"/>
</dbReference>
<dbReference type="Pfam" id="PF22486">
    <property type="entry name" value="MATH_2"/>
    <property type="match status" value="2"/>
</dbReference>
<dbReference type="PROSITE" id="PS50144">
    <property type="entry name" value="MATH"/>
    <property type="match status" value="2"/>
</dbReference>
<dbReference type="OrthoDB" id="192247at2759"/>
<dbReference type="EnsemblMetazoa" id="CPIJ010192-RA">
    <property type="protein sequence ID" value="CPIJ010192-PA"/>
    <property type="gene ID" value="CPIJ010192"/>
</dbReference>
<evidence type="ECO:0000259" key="6">
    <source>
        <dbReference type="PROSITE" id="PS50089"/>
    </source>
</evidence>
<dbReference type="InterPro" id="IPR013083">
    <property type="entry name" value="Znf_RING/FYVE/PHD"/>
</dbReference>
<dbReference type="PANTHER" id="PTHR36754:SF2">
    <property type="entry name" value="E3 UBIQUITIN-PROTEIN LIGASE TRIM37"/>
    <property type="match status" value="1"/>
</dbReference>
<reference evidence="8" key="1">
    <citation type="submission" date="2007-03" db="EMBL/GenBank/DDBJ databases">
        <title>Annotation of Culex pipiens quinquefasciatus.</title>
        <authorList>
            <consortium name="The Broad Institute Genome Sequencing Platform"/>
            <person name="Atkinson P.W."/>
            <person name="Hemingway J."/>
            <person name="Christensen B.M."/>
            <person name="Higgs S."/>
            <person name="Kodira C."/>
            <person name="Hannick L."/>
            <person name="Megy K."/>
            <person name="O'Leary S."/>
            <person name="Pearson M."/>
            <person name="Haas B.J."/>
            <person name="Mauceli E."/>
            <person name="Wortman J.R."/>
            <person name="Lee N.H."/>
            <person name="Guigo R."/>
            <person name="Stanke M."/>
            <person name="Alvarado L."/>
            <person name="Amedeo P."/>
            <person name="Antoine C.H."/>
            <person name="Arensburger P."/>
            <person name="Bidwell S.L."/>
            <person name="Crawford M."/>
            <person name="Camaro F."/>
            <person name="Devon K."/>
            <person name="Engels R."/>
            <person name="Hammond M."/>
            <person name="Howarth C."/>
            <person name="Koehrsen M."/>
            <person name="Lawson D."/>
            <person name="Montgomery P."/>
            <person name="Nene V."/>
            <person name="Nusbaum C."/>
            <person name="Puiu D."/>
            <person name="Romero-Severson J."/>
            <person name="Severson D.W."/>
            <person name="Shumway M."/>
            <person name="Sisk P."/>
            <person name="Stolte C."/>
            <person name="Zeng Q."/>
            <person name="Eisenstadt E."/>
            <person name="Fraser-Liggett C."/>
            <person name="Strausberg R."/>
            <person name="Galagan J."/>
            <person name="Birren B."/>
            <person name="Collins F.H."/>
        </authorList>
    </citation>
    <scope>NUCLEOTIDE SEQUENCE [LARGE SCALE GENOMIC DNA]</scope>
    <source>
        <strain evidence="8">JHB</strain>
    </source>
</reference>
<evidence type="ECO:0000259" key="7">
    <source>
        <dbReference type="PROSITE" id="PS50144"/>
    </source>
</evidence>
<dbReference type="eggNOG" id="KOG2177">
    <property type="taxonomic scope" value="Eukaryota"/>
</dbReference>
<dbReference type="SUPFAM" id="SSF57850">
    <property type="entry name" value="RING/U-box"/>
    <property type="match status" value="1"/>
</dbReference>
<dbReference type="Gene3D" id="2.60.210.10">
    <property type="entry name" value="Apoptosis, Tumor Necrosis Factor Receptor Associated Protein 2, Chain A"/>
    <property type="match status" value="2"/>
</dbReference>
<dbReference type="GO" id="GO:0005164">
    <property type="term" value="F:tumor necrosis factor receptor binding"/>
    <property type="evidence" value="ECO:0007669"/>
    <property type="project" value="TreeGrafter"/>
</dbReference>
<dbReference type="GO" id="GO:0031625">
    <property type="term" value="F:ubiquitin protein ligase binding"/>
    <property type="evidence" value="ECO:0007669"/>
    <property type="project" value="TreeGrafter"/>
</dbReference>
<dbReference type="AlphaFoldDB" id="B0WU64"/>
<protein>
    <recommendedName>
        <fullName evidence="11">RING-type domain-containing protein</fullName>
    </recommendedName>
</protein>
<dbReference type="GO" id="GO:0070842">
    <property type="term" value="P:aggresome assembly"/>
    <property type="evidence" value="ECO:0007669"/>
    <property type="project" value="TreeGrafter"/>
</dbReference>
<dbReference type="InParanoid" id="B0WU64"/>
<gene>
    <name evidence="9" type="primary">6043253</name>
    <name evidence="8" type="ORF">CpipJ_CPIJ010192</name>
</gene>
<keyword evidence="10" id="KW-1185">Reference proteome</keyword>
<dbReference type="KEGG" id="cqu:CpipJ_CPIJ010192"/>
<dbReference type="Gene3D" id="3.30.40.10">
    <property type="entry name" value="Zinc/RING finger domain, C3HC4 (zinc finger)"/>
    <property type="match status" value="1"/>
</dbReference>
<dbReference type="PANTHER" id="PTHR36754">
    <property type="entry name" value="E3 UBIQUITIN-PROTEIN LIGASE TRIM37"/>
    <property type="match status" value="1"/>
</dbReference>
<evidence type="ECO:0000256" key="4">
    <source>
        <dbReference type="ARBA" id="ARBA00022833"/>
    </source>
</evidence>